<dbReference type="PANTHER" id="PTHR15549">
    <property type="entry name" value="PAIRED IMMUNOGLOBULIN-LIKE TYPE 2 RECEPTOR"/>
    <property type="match status" value="1"/>
</dbReference>
<organism evidence="7 8">
    <name type="scientific">Pyrenophora seminiperda CCB06</name>
    <dbReference type="NCBI Taxonomy" id="1302712"/>
    <lineage>
        <taxon>Eukaryota</taxon>
        <taxon>Fungi</taxon>
        <taxon>Dikarya</taxon>
        <taxon>Ascomycota</taxon>
        <taxon>Pezizomycotina</taxon>
        <taxon>Dothideomycetes</taxon>
        <taxon>Pleosporomycetidae</taxon>
        <taxon>Pleosporales</taxon>
        <taxon>Pleosporineae</taxon>
        <taxon>Pleosporaceae</taxon>
        <taxon>Pyrenophora</taxon>
    </lineage>
</organism>
<keyword evidence="4 6" id="KW-0472">Membrane</keyword>
<proteinExistence type="predicted"/>
<dbReference type="GO" id="GO:0016020">
    <property type="term" value="C:membrane"/>
    <property type="evidence" value="ECO:0007669"/>
    <property type="project" value="UniProtKB-SubCell"/>
</dbReference>
<evidence type="ECO:0000256" key="1">
    <source>
        <dbReference type="ARBA" id="ARBA00004167"/>
    </source>
</evidence>
<feature type="transmembrane region" description="Helical" evidence="6">
    <location>
        <begin position="297"/>
        <end position="320"/>
    </location>
</feature>
<reference evidence="7 8" key="1">
    <citation type="journal article" date="2014" name="PLoS ONE">
        <title>De novo Genome Assembly of the Fungal Plant Pathogen Pyrenophora semeniperda.</title>
        <authorList>
            <person name="Soliai M.M."/>
            <person name="Meyer S.E."/>
            <person name="Udall J.A."/>
            <person name="Elzinga D.E."/>
            <person name="Hermansen R.A."/>
            <person name="Bodily P.M."/>
            <person name="Hart A.A."/>
            <person name="Coleman C.E."/>
        </authorList>
    </citation>
    <scope>NUCLEOTIDE SEQUENCE [LARGE SCALE GENOMIC DNA]</scope>
    <source>
        <strain evidence="7 8">CCB06</strain>
        <tissue evidence="7">Mycelium</tissue>
    </source>
</reference>
<keyword evidence="7" id="KW-0418">Kinase</keyword>
<sequence length="455" mass="49053">MLGKRLTYHLRGRAQPPQLPHSHHSAPASHPLSTTLGAFRSYSVLCLQCHLGASFDSADFWRSPTWISCRETALPYEILTILAERLPGTDWTNNAATKGCKWIISGSLLGHVCPISSKELLVHCQTKDKKLLAMAFRARHDETTVASPGLSIVGPSVYFLISSTTIIMANSSYYDFHCEAGAKWYACAAGSKFVGCCTTDPCSNGCAQGNIRPGAYNITHYGEFPDGSCGTSSNFFSCIAGPSFWGCCKSNPCAATPPSICPPGDLVPAFMDRPEQFKAYVEANSTSDTSSKSNTGAIIGGVVGGVFVIGIIGAIIIFMLRRRRNRKRGDGYMGAAAMVPMMKGEKHDEHGNSMHYSGLSPPPTYTSPHPDQNIYQQGFPVKGQQSYHQYANHASEPQELPADISSQRYSELPADISNGAISELASPEISPMPLQSEYSNDMAKRTSGSRGLGIS</sequence>
<keyword evidence="8" id="KW-1185">Reference proteome</keyword>
<protein>
    <submittedName>
        <fullName evidence="7">Transmembrane domain of the Epidermal Growth Factor Receptor family of Tyrosine Kinase</fullName>
    </submittedName>
</protein>
<dbReference type="OrthoDB" id="3692311at2759"/>
<dbReference type="EMBL" id="KE747836">
    <property type="protein sequence ID" value="RMZ72896.1"/>
    <property type="molecule type" value="Genomic_DNA"/>
</dbReference>
<dbReference type="GO" id="GO:0071944">
    <property type="term" value="C:cell periphery"/>
    <property type="evidence" value="ECO:0007669"/>
    <property type="project" value="UniProtKB-ARBA"/>
</dbReference>
<keyword evidence="2 6" id="KW-0812">Transmembrane</keyword>
<evidence type="ECO:0000256" key="3">
    <source>
        <dbReference type="ARBA" id="ARBA00022989"/>
    </source>
</evidence>
<evidence type="ECO:0000256" key="2">
    <source>
        <dbReference type="ARBA" id="ARBA00022692"/>
    </source>
</evidence>
<keyword evidence="7" id="KW-0675">Receptor</keyword>
<dbReference type="Proteomes" id="UP000265663">
    <property type="component" value="Unassembled WGS sequence"/>
</dbReference>
<keyword evidence="7" id="KW-0808">Transferase</keyword>
<dbReference type="Gene3D" id="1.20.5.510">
    <property type="entry name" value="Single helix bin"/>
    <property type="match status" value="1"/>
</dbReference>
<evidence type="ECO:0000256" key="4">
    <source>
        <dbReference type="ARBA" id="ARBA00023136"/>
    </source>
</evidence>
<accession>A0A3M7MED2</accession>
<gene>
    <name evidence="7" type="ORF">GMOD_00009675</name>
</gene>
<feature type="region of interest" description="Disordered" evidence="5">
    <location>
        <begin position="345"/>
        <end position="377"/>
    </location>
</feature>
<dbReference type="GO" id="GO:0016301">
    <property type="term" value="F:kinase activity"/>
    <property type="evidence" value="ECO:0007669"/>
    <property type="project" value="UniProtKB-KW"/>
</dbReference>
<evidence type="ECO:0000313" key="8">
    <source>
        <dbReference type="Proteomes" id="UP000265663"/>
    </source>
</evidence>
<dbReference type="InterPro" id="IPR051694">
    <property type="entry name" value="Immunoregulatory_rcpt-like"/>
</dbReference>
<name>A0A3M7MED2_9PLEO</name>
<dbReference type="AlphaFoldDB" id="A0A3M7MED2"/>
<keyword evidence="3 6" id="KW-1133">Transmembrane helix</keyword>
<evidence type="ECO:0000256" key="6">
    <source>
        <dbReference type="SAM" id="Phobius"/>
    </source>
</evidence>
<comment type="subcellular location">
    <subcellularLocation>
        <location evidence="1">Membrane</location>
        <topology evidence="1">Single-pass membrane protein</topology>
    </subcellularLocation>
</comment>
<feature type="compositionally biased region" description="Polar residues" evidence="5">
    <location>
        <begin position="366"/>
        <end position="376"/>
    </location>
</feature>
<evidence type="ECO:0000256" key="5">
    <source>
        <dbReference type="SAM" id="MobiDB-lite"/>
    </source>
</evidence>
<feature type="region of interest" description="Disordered" evidence="5">
    <location>
        <begin position="420"/>
        <end position="455"/>
    </location>
</feature>
<evidence type="ECO:0000313" key="7">
    <source>
        <dbReference type="EMBL" id="RMZ72896.1"/>
    </source>
</evidence>